<evidence type="ECO:0000313" key="2">
    <source>
        <dbReference type="EMBL" id="PKI64082.1"/>
    </source>
</evidence>
<proteinExistence type="predicted"/>
<evidence type="ECO:0000313" key="3">
    <source>
        <dbReference type="Proteomes" id="UP000233551"/>
    </source>
</evidence>
<dbReference type="AlphaFoldDB" id="A0A2I0K698"/>
<evidence type="ECO:0008006" key="4">
    <source>
        <dbReference type="Google" id="ProtNLM"/>
    </source>
</evidence>
<feature type="region of interest" description="Disordered" evidence="1">
    <location>
        <begin position="1"/>
        <end position="71"/>
    </location>
</feature>
<comment type="caution">
    <text evidence="2">The sequence shown here is derived from an EMBL/GenBank/DDBJ whole genome shotgun (WGS) entry which is preliminary data.</text>
</comment>
<feature type="compositionally biased region" description="Polar residues" evidence="1">
    <location>
        <begin position="15"/>
        <end position="30"/>
    </location>
</feature>
<feature type="compositionally biased region" description="Acidic residues" evidence="1">
    <location>
        <begin position="164"/>
        <end position="178"/>
    </location>
</feature>
<feature type="region of interest" description="Disordered" evidence="1">
    <location>
        <begin position="147"/>
        <end position="179"/>
    </location>
</feature>
<reference evidence="2 3" key="1">
    <citation type="submission" date="2017-11" db="EMBL/GenBank/DDBJ databases">
        <title>De-novo sequencing of pomegranate (Punica granatum L.) genome.</title>
        <authorList>
            <person name="Akparov Z."/>
            <person name="Amiraslanov A."/>
            <person name="Hajiyeva S."/>
            <person name="Abbasov M."/>
            <person name="Kaur K."/>
            <person name="Hamwieh A."/>
            <person name="Solovyev V."/>
            <person name="Salamov A."/>
            <person name="Braich B."/>
            <person name="Kosarev P."/>
            <person name="Mahmoud A."/>
            <person name="Hajiyev E."/>
            <person name="Babayeva S."/>
            <person name="Izzatullayeva V."/>
            <person name="Mammadov A."/>
            <person name="Mammadov A."/>
            <person name="Sharifova S."/>
            <person name="Ojaghi J."/>
            <person name="Eynullazada K."/>
            <person name="Bayramov B."/>
            <person name="Abdulazimova A."/>
            <person name="Shahmuradov I."/>
        </authorList>
    </citation>
    <scope>NUCLEOTIDE SEQUENCE [LARGE SCALE GENOMIC DNA]</scope>
    <source>
        <strain evidence="3">cv. AG2017</strain>
        <tissue evidence="2">Leaf</tissue>
    </source>
</reference>
<name>A0A2I0K698_PUNGR</name>
<protein>
    <recommendedName>
        <fullName evidence="4">Transposase MuDR plant domain-containing protein</fullName>
    </recommendedName>
</protein>
<gene>
    <name evidence="2" type="ORF">CRG98_015526</name>
</gene>
<feature type="compositionally biased region" description="Polar residues" evidence="1">
    <location>
        <begin position="56"/>
        <end position="67"/>
    </location>
</feature>
<organism evidence="2 3">
    <name type="scientific">Punica granatum</name>
    <name type="common">Pomegranate</name>
    <dbReference type="NCBI Taxonomy" id="22663"/>
    <lineage>
        <taxon>Eukaryota</taxon>
        <taxon>Viridiplantae</taxon>
        <taxon>Streptophyta</taxon>
        <taxon>Embryophyta</taxon>
        <taxon>Tracheophyta</taxon>
        <taxon>Spermatophyta</taxon>
        <taxon>Magnoliopsida</taxon>
        <taxon>eudicotyledons</taxon>
        <taxon>Gunneridae</taxon>
        <taxon>Pentapetalae</taxon>
        <taxon>rosids</taxon>
        <taxon>malvids</taxon>
        <taxon>Myrtales</taxon>
        <taxon>Lythraceae</taxon>
        <taxon>Punica</taxon>
    </lineage>
</organism>
<dbReference type="Proteomes" id="UP000233551">
    <property type="component" value="Unassembled WGS sequence"/>
</dbReference>
<dbReference type="EMBL" id="PGOL01000853">
    <property type="protein sequence ID" value="PKI64082.1"/>
    <property type="molecule type" value="Genomic_DNA"/>
</dbReference>
<evidence type="ECO:0000256" key="1">
    <source>
        <dbReference type="SAM" id="MobiDB-lite"/>
    </source>
</evidence>
<sequence length="246" mass="27944">MGNSVEISSRDKSTQPDLQEMESNNANVEASHSKTRKKSVAVKKRKHNEKGKEKVQQVSKNRRPSYQNKDRFKMTIQDEWAEMVADDHADAIHASPISPPAIVSHRCFLRELIASTANIEDPSIKLVWILVEVSHLGRSVDNLKFQQGDDAEDIPMDDRLSDGYESEDLESLDGDSNEGQDKFPMYSADANQNLEITIGMEFENLEVFKMAVRNMNIEMGRKVDFMKNDKAIVRAYYVEKKGEDGC</sequence>
<feature type="compositionally biased region" description="Basic residues" evidence="1">
    <location>
        <begin position="33"/>
        <end position="49"/>
    </location>
</feature>
<keyword evidence="3" id="KW-1185">Reference proteome</keyword>
<accession>A0A2I0K698</accession>